<reference evidence="2 3" key="1">
    <citation type="submission" date="2016-04" db="EMBL/GenBank/DDBJ databases">
        <title>Complete genome sequence of Dokdonella koreensis DS-123T.</title>
        <authorList>
            <person name="Kim J.F."/>
            <person name="Lee H."/>
            <person name="Kwak M.-J."/>
        </authorList>
    </citation>
    <scope>NUCLEOTIDE SEQUENCE [LARGE SCALE GENOMIC DNA]</scope>
    <source>
        <strain evidence="2 3">DS-123</strain>
    </source>
</reference>
<dbReference type="Proteomes" id="UP000076830">
    <property type="component" value="Chromosome"/>
</dbReference>
<dbReference type="STRING" id="1300342.I596_3503"/>
<proteinExistence type="predicted"/>
<name>A0A160DYK7_9GAMM</name>
<keyword evidence="3" id="KW-1185">Reference proteome</keyword>
<protein>
    <submittedName>
        <fullName evidence="2">Uncharacterized protein</fullName>
    </submittedName>
</protein>
<dbReference type="AlphaFoldDB" id="A0A160DYK7"/>
<evidence type="ECO:0000313" key="3">
    <source>
        <dbReference type="Proteomes" id="UP000076830"/>
    </source>
</evidence>
<feature type="region of interest" description="Disordered" evidence="1">
    <location>
        <begin position="24"/>
        <end position="47"/>
    </location>
</feature>
<dbReference type="KEGG" id="dko:I596_3503"/>
<accession>A0A160DYK7</accession>
<gene>
    <name evidence="2" type="ORF">I596_3503</name>
</gene>
<dbReference type="EMBL" id="CP015249">
    <property type="protein sequence ID" value="ANB19491.1"/>
    <property type="molecule type" value="Genomic_DNA"/>
</dbReference>
<organism evidence="2 3">
    <name type="scientific">Dokdonella koreensis DS-123</name>
    <dbReference type="NCBI Taxonomy" id="1300342"/>
    <lineage>
        <taxon>Bacteria</taxon>
        <taxon>Pseudomonadati</taxon>
        <taxon>Pseudomonadota</taxon>
        <taxon>Gammaproteobacteria</taxon>
        <taxon>Lysobacterales</taxon>
        <taxon>Rhodanobacteraceae</taxon>
        <taxon>Dokdonella</taxon>
    </lineage>
</organism>
<evidence type="ECO:0000313" key="2">
    <source>
        <dbReference type="EMBL" id="ANB19491.1"/>
    </source>
</evidence>
<sequence>MHGPETGRARAGRSGELSRILHAAVRTSFNRDRARSATPSRALESRT</sequence>
<evidence type="ECO:0000256" key="1">
    <source>
        <dbReference type="SAM" id="MobiDB-lite"/>
    </source>
</evidence>